<feature type="region of interest" description="Disordered" evidence="4">
    <location>
        <begin position="1"/>
        <end position="36"/>
    </location>
</feature>
<sequence>MYPNVKRTRERPEWDSNLSPARSKTGAAFSSATEPPQIQRLGGDAGLEYMFKFGYTIVLVTVAIMIWASLARAREIDSYSHPPCAFNPLCSCSKSAPDLGIVNCRKVLFPAVPKVINSSKLFMLTMDSTGLRELEPYFLQSTGLYRLEITNNPLTELPDEALYGLERSLWELVLEHNQLVDIPSRTIRDLRKLRLLSLRGNDITTVASDAFRGVESTLQTLILADNSITQLAPNTLAGLPNLESLDLTGNGLIHLDASVFRDGLGKLTKLLLADNLLQHVPYDAVSVLIRLRTLDLSRNHLQDLSLYDDEQQGPGMPGGNFRLTLDSLNLSYNGIETLPAASFTQIDTANVTILDGNPLSMIEDNAFRSAKIRELYVRHCDLDHVQPEAFSGLENFLQVLDLSGNNLTEVADNLFRGFDNLRYLNVKDNLLRLPDQRNASPFARLNLHRLEAVGQRNQPLTLADLGSMRNLRTLTISNLPSTSLGPDDFVNFSPELEELRLNRAAVKVIKAHAFTHVRGLKRLDLSENRIDSIEPDAFTDVGHSLVTLRASHGLGSQLVVFPIEAFRKLTALEALDLSNNRLKAVGDTSFHMLRNLVSLELHDNQIDMLAKGTFQADIHTKLMMISLSYNNIKQLFTHTFVDLEELEALLLEDNRIETIEKRAFMNLSNLKLINLRGNRLSKIADEAFQNLPELEKLDLAYNSLSSFDFMFLDQVGSLTSLEVDVSYNKIKTLGMVDNVTDMSGHGNREQQQQQQQQQHQTIIHSNIRSLDFTSNNISRIIPGYFRPTELSLMKLVLRENKLTMITRELFGNMPHLHWLDLSDNEITDLEYDTLRTTRKLQVLLLSHNLLTEVPAELFRTVNNLRVLELAHNSLKYLPDNLLLSEGLERLDVSHNQFTKIPVTALSNMAALSLCELDLSHNHIGAIHSIDLSNKFRSLSWLDLSHNRLVRLEDAAFATLPRLSVLNLSHNDELEVMGKAFVGLENSLIELLLSNVSLSSVPELSNPSLRTLKISHNDLPSIPPELAANMTSLRNLDLSENDLTSVPLITHSLPNLRHLSLSGNPITALSNTSLLGAADTLEHLDIANLNLHSIETGVLNKLHYLRSLRISTFPALPNFNIPRILENANNLRELWIEAAKAPSGSSATSANSGNTSKSSKPIALAATDLRREMDGLLPHKLQSITFGGTGFSRLSDNILKGARSATLHFRLHNTSLVALPGNLFRHMGKPVRNVTVTIDDDNDLLQTVPNPNTAHYLALPEHVFLTELQISGSVLNCDCEIGWIEFWQRKRRQYLCPANPWTETSLTNYFKHTTPLAFSKGSDCGDSANELRQVRCSNKNNDLLLEVLKKDLECGWGSTGNREFYDYLEQLYSEQTIGGNGSTIVGSYLDDGCDYSSELDIELEEL</sequence>
<keyword evidence="3" id="KW-0677">Repeat</keyword>
<organism evidence="6 7">
    <name type="scientific">Anopheles culicifacies</name>
    <dbReference type="NCBI Taxonomy" id="139723"/>
    <lineage>
        <taxon>Eukaryota</taxon>
        <taxon>Metazoa</taxon>
        <taxon>Ecdysozoa</taxon>
        <taxon>Arthropoda</taxon>
        <taxon>Hexapoda</taxon>
        <taxon>Insecta</taxon>
        <taxon>Pterygota</taxon>
        <taxon>Neoptera</taxon>
        <taxon>Endopterygota</taxon>
        <taxon>Diptera</taxon>
        <taxon>Nematocera</taxon>
        <taxon>Culicoidea</taxon>
        <taxon>Culicidae</taxon>
        <taxon>Anophelinae</taxon>
        <taxon>Anopheles</taxon>
        <taxon>culicifacies species complex</taxon>
    </lineage>
</organism>
<dbReference type="STRING" id="139723.A0A182M164"/>
<dbReference type="Proteomes" id="UP000075883">
    <property type="component" value="Unassembled WGS sequence"/>
</dbReference>
<dbReference type="SMART" id="SM00369">
    <property type="entry name" value="LRR_TYP"/>
    <property type="match status" value="28"/>
</dbReference>
<dbReference type="PANTHER" id="PTHR24373:SF392">
    <property type="entry name" value="NEPHROCAN"/>
    <property type="match status" value="1"/>
</dbReference>
<dbReference type="Pfam" id="PF13855">
    <property type="entry name" value="LRR_8"/>
    <property type="match status" value="8"/>
</dbReference>
<evidence type="ECO:0000256" key="3">
    <source>
        <dbReference type="ARBA" id="ARBA00022737"/>
    </source>
</evidence>
<evidence type="ECO:0000256" key="5">
    <source>
        <dbReference type="SAM" id="Phobius"/>
    </source>
</evidence>
<dbReference type="PRINTS" id="PR00019">
    <property type="entry name" value="LEURICHRPT"/>
</dbReference>
<evidence type="ECO:0000256" key="1">
    <source>
        <dbReference type="ARBA" id="ARBA00022614"/>
    </source>
</evidence>
<dbReference type="InterPro" id="IPR001611">
    <property type="entry name" value="Leu-rich_rpt"/>
</dbReference>
<dbReference type="SUPFAM" id="SSF52047">
    <property type="entry name" value="RNI-like"/>
    <property type="match status" value="1"/>
</dbReference>
<evidence type="ECO:0008006" key="8">
    <source>
        <dbReference type="Google" id="ProtNLM"/>
    </source>
</evidence>
<accession>A0A182M164</accession>
<dbReference type="EnsemblMetazoa" id="ACUA006947-RA">
    <property type="protein sequence ID" value="ACUA006947-PA"/>
    <property type="gene ID" value="ACUA006947"/>
</dbReference>
<proteinExistence type="predicted"/>
<dbReference type="VEuPathDB" id="VectorBase:ACUA006947"/>
<dbReference type="SMART" id="SM00365">
    <property type="entry name" value="LRR_SD22"/>
    <property type="match status" value="11"/>
</dbReference>
<dbReference type="InterPro" id="IPR003591">
    <property type="entry name" value="Leu-rich_rpt_typical-subtyp"/>
</dbReference>
<keyword evidence="5" id="KW-1133">Transmembrane helix</keyword>
<dbReference type="InterPro" id="IPR050328">
    <property type="entry name" value="Dev_Immune_Receptor"/>
</dbReference>
<keyword evidence="5" id="KW-0472">Membrane</keyword>
<evidence type="ECO:0000256" key="2">
    <source>
        <dbReference type="ARBA" id="ARBA00022729"/>
    </source>
</evidence>
<reference evidence="7" key="1">
    <citation type="submission" date="2013-09" db="EMBL/GenBank/DDBJ databases">
        <title>The Genome Sequence of Anopheles culicifacies species A.</title>
        <authorList>
            <consortium name="The Broad Institute Genomics Platform"/>
            <person name="Neafsey D.E."/>
            <person name="Besansky N."/>
            <person name="Howell P."/>
            <person name="Walton C."/>
            <person name="Young S.K."/>
            <person name="Zeng Q."/>
            <person name="Gargeya S."/>
            <person name="Fitzgerald M."/>
            <person name="Haas B."/>
            <person name="Abouelleil A."/>
            <person name="Allen A.W."/>
            <person name="Alvarado L."/>
            <person name="Arachchi H.M."/>
            <person name="Berlin A.M."/>
            <person name="Chapman S.B."/>
            <person name="Gainer-Dewar J."/>
            <person name="Goldberg J."/>
            <person name="Griggs A."/>
            <person name="Gujja S."/>
            <person name="Hansen M."/>
            <person name="Howarth C."/>
            <person name="Imamovic A."/>
            <person name="Ireland A."/>
            <person name="Larimer J."/>
            <person name="McCowan C."/>
            <person name="Murphy C."/>
            <person name="Pearson M."/>
            <person name="Poon T.W."/>
            <person name="Priest M."/>
            <person name="Roberts A."/>
            <person name="Saif S."/>
            <person name="Shea T."/>
            <person name="Sisk P."/>
            <person name="Sykes S."/>
            <person name="Wortman J."/>
            <person name="Nusbaum C."/>
            <person name="Birren B."/>
        </authorList>
    </citation>
    <scope>NUCLEOTIDE SEQUENCE [LARGE SCALE GENOMIC DNA]</scope>
    <source>
        <strain evidence="7">A-37</strain>
    </source>
</reference>
<dbReference type="GO" id="GO:0048468">
    <property type="term" value="P:cell development"/>
    <property type="evidence" value="ECO:0007669"/>
    <property type="project" value="UniProtKB-ARBA"/>
</dbReference>
<feature type="compositionally biased region" description="Polar residues" evidence="4">
    <location>
        <begin position="16"/>
        <end position="36"/>
    </location>
</feature>
<dbReference type="GO" id="GO:0005886">
    <property type="term" value="C:plasma membrane"/>
    <property type="evidence" value="ECO:0007669"/>
    <property type="project" value="UniProtKB-SubCell"/>
</dbReference>
<evidence type="ECO:0000256" key="4">
    <source>
        <dbReference type="SAM" id="MobiDB-lite"/>
    </source>
</evidence>
<dbReference type="Pfam" id="PF00560">
    <property type="entry name" value="LRR_1"/>
    <property type="match status" value="1"/>
</dbReference>
<evidence type="ECO:0000313" key="7">
    <source>
        <dbReference type="Proteomes" id="UP000075883"/>
    </source>
</evidence>
<keyword evidence="1" id="KW-0433">Leucine-rich repeat</keyword>
<dbReference type="PROSITE" id="PS51450">
    <property type="entry name" value="LRR"/>
    <property type="match status" value="13"/>
</dbReference>
<feature type="transmembrane region" description="Helical" evidence="5">
    <location>
        <begin position="49"/>
        <end position="70"/>
    </location>
</feature>
<protein>
    <recommendedName>
        <fullName evidence="8">LRRCT domain-containing protein</fullName>
    </recommendedName>
</protein>
<name>A0A182M164_9DIPT</name>
<keyword evidence="2" id="KW-0732">Signal</keyword>
<dbReference type="EMBL" id="AXCM01009692">
    <property type="status" value="NOT_ANNOTATED_CDS"/>
    <property type="molecule type" value="Genomic_DNA"/>
</dbReference>
<dbReference type="Gene3D" id="3.80.10.10">
    <property type="entry name" value="Ribonuclease Inhibitor"/>
    <property type="match status" value="7"/>
</dbReference>
<keyword evidence="7" id="KW-1185">Reference proteome</keyword>
<dbReference type="SUPFAM" id="SSF52058">
    <property type="entry name" value="L domain-like"/>
    <property type="match status" value="3"/>
</dbReference>
<dbReference type="PANTHER" id="PTHR24373">
    <property type="entry name" value="SLIT RELATED LEUCINE-RICH REPEAT NEURONAL PROTEIN"/>
    <property type="match status" value="1"/>
</dbReference>
<keyword evidence="5" id="KW-0812">Transmembrane</keyword>
<dbReference type="InterPro" id="IPR032675">
    <property type="entry name" value="LRR_dom_sf"/>
</dbReference>
<reference evidence="6" key="2">
    <citation type="submission" date="2020-05" db="UniProtKB">
        <authorList>
            <consortium name="EnsemblMetazoa"/>
        </authorList>
    </citation>
    <scope>IDENTIFICATION</scope>
    <source>
        <strain evidence="6">A-37</strain>
    </source>
</reference>
<dbReference type="SMART" id="SM00364">
    <property type="entry name" value="LRR_BAC"/>
    <property type="match status" value="12"/>
</dbReference>
<evidence type="ECO:0000313" key="6">
    <source>
        <dbReference type="EnsemblMetazoa" id="ACUA006947-PA"/>
    </source>
</evidence>